<gene>
    <name evidence="1" type="ORF">RM423_08950</name>
</gene>
<protein>
    <submittedName>
        <fullName evidence="1">Uncharacterized protein</fullName>
    </submittedName>
</protein>
<evidence type="ECO:0000313" key="1">
    <source>
        <dbReference type="EMBL" id="MDT0261520.1"/>
    </source>
</evidence>
<dbReference type="EMBL" id="JAVREH010000008">
    <property type="protein sequence ID" value="MDT0261520.1"/>
    <property type="molecule type" value="Genomic_DNA"/>
</dbReference>
<reference evidence="2" key="1">
    <citation type="submission" date="2023-07" db="EMBL/GenBank/DDBJ databases">
        <title>30 novel species of actinomycetes from the DSMZ collection.</title>
        <authorList>
            <person name="Nouioui I."/>
        </authorList>
    </citation>
    <scope>NUCLEOTIDE SEQUENCE [LARGE SCALE GENOMIC DNA]</scope>
    <source>
        <strain evidence="2">DSM 44399</strain>
    </source>
</reference>
<keyword evidence="2" id="KW-1185">Reference proteome</keyword>
<comment type="caution">
    <text evidence="1">The sequence shown here is derived from an EMBL/GenBank/DDBJ whole genome shotgun (WGS) entry which is preliminary data.</text>
</comment>
<evidence type="ECO:0000313" key="2">
    <source>
        <dbReference type="Proteomes" id="UP001183176"/>
    </source>
</evidence>
<sequence>MSARRVPIAGPALPTTSMVVRIWARYSAQCGSLRDASPAAAADLSGARRRGRRCAAEADSEQAPQRQIAALHAELAGVKALLKS</sequence>
<name>A0ABU2J953_9ACTN</name>
<accession>A0ABU2J953</accession>
<proteinExistence type="predicted"/>
<organism evidence="1 2">
    <name type="scientific">Jatrophihabitans lederbergiae</name>
    <dbReference type="NCBI Taxonomy" id="3075547"/>
    <lineage>
        <taxon>Bacteria</taxon>
        <taxon>Bacillati</taxon>
        <taxon>Actinomycetota</taxon>
        <taxon>Actinomycetes</taxon>
        <taxon>Jatrophihabitantales</taxon>
        <taxon>Jatrophihabitantaceae</taxon>
        <taxon>Jatrophihabitans</taxon>
    </lineage>
</organism>
<dbReference type="Proteomes" id="UP001183176">
    <property type="component" value="Unassembled WGS sequence"/>
</dbReference>